<dbReference type="eggNOG" id="ENOG5033S2C">
    <property type="taxonomic scope" value="Bacteria"/>
</dbReference>
<accession>C6RIM2</accession>
<dbReference type="RefSeq" id="WP_002949883.1">
    <property type="nucleotide sequence ID" value="NZ_ACVQ01000032.1"/>
</dbReference>
<name>C6RIM2_9BACT</name>
<dbReference type="SUPFAM" id="SSF51126">
    <property type="entry name" value="Pectin lyase-like"/>
    <property type="match status" value="1"/>
</dbReference>
<protein>
    <recommendedName>
        <fullName evidence="2">DUF1565 domain-containing protein</fullName>
    </recommendedName>
</protein>
<dbReference type="STRING" id="553219.CAMSH0001_1369"/>
<dbReference type="InterPro" id="IPR012334">
    <property type="entry name" value="Pectin_lyas_fold"/>
</dbReference>
<comment type="caution">
    <text evidence="3">The sequence shown here is derived from an EMBL/GenBank/DDBJ whole genome shotgun (WGS) entry which is preliminary data.</text>
</comment>
<keyword evidence="1" id="KW-0732">Signal</keyword>
<evidence type="ECO:0000256" key="1">
    <source>
        <dbReference type="SAM" id="SignalP"/>
    </source>
</evidence>
<reference evidence="3 4" key="1">
    <citation type="submission" date="2009-07" db="EMBL/GenBank/DDBJ databases">
        <authorList>
            <person name="Madupu R."/>
            <person name="Sebastian Y."/>
            <person name="Durkin A.S."/>
            <person name="Torralba M."/>
            <person name="Methe B."/>
            <person name="Sutton G.G."/>
            <person name="Strausberg R.L."/>
            <person name="Nelson K.E."/>
        </authorList>
    </citation>
    <scope>NUCLEOTIDE SEQUENCE [LARGE SCALE GENOMIC DNA]</scope>
    <source>
        <strain evidence="3 4">RM3277</strain>
    </source>
</reference>
<evidence type="ECO:0000313" key="4">
    <source>
        <dbReference type="Proteomes" id="UP000003107"/>
    </source>
</evidence>
<gene>
    <name evidence="3" type="ORF">CAMSH0001_1369</name>
</gene>
<feature type="domain" description="DUF1565" evidence="2">
    <location>
        <begin position="32"/>
        <end position="101"/>
    </location>
</feature>
<dbReference type="Gene3D" id="2.160.20.10">
    <property type="entry name" value="Single-stranded right-handed beta-helix, Pectin lyase-like"/>
    <property type="match status" value="1"/>
</dbReference>
<dbReference type="OrthoDB" id="1016457at2"/>
<dbReference type="GeneID" id="60990936"/>
<evidence type="ECO:0000259" key="2">
    <source>
        <dbReference type="Pfam" id="PF07602"/>
    </source>
</evidence>
<dbReference type="EMBL" id="ACVQ01000032">
    <property type="protein sequence ID" value="EET78765.1"/>
    <property type="molecule type" value="Genomic_DNA"/>
</dbReference>
<feature type="chain" id="PRO_5002969768" description="DUF1565 domain-containing protein" evidence="1">
    <location>
        <begin position="23"/>
        <end position="440"/>
    </location>
</feature>
<keyword evidence="4" id="KW-1185">Reference proteome</keyword>
<organism evidence="3 4">
    <name type="scientific">Campylobacter showae RM3277</name>
    <dbReference type="NCBI Taxonomy" id="553219"/>
    <lineage>
        <taxon>Bacteria</taxon>
        <taxon>Pseudomonadati</taxon>
        <taxon>Campylobacterota</taxon>
        <taxon>Epsilonproteobacteria</taxon>
        <taxon>Campylobacterales</taxon>
        <taxon>Campylobacteraceae</taxon>
        <taxon>Campylobacter</taxon>
    </lineage>
</organism>
<dbReference type="InterPro" id="IPR011459">
    <property type="entry name" value="DUF1565"/>
</dbReference>
<proteinExistence type="predicted"/>
<evidence type="ECO:0000313" key="3">
    <source>
        <dbReference type="EMBL" id="EET78765.1"/>
    </source>
</evidence>
<dbReference type="Proteomes" id="UP000003107">
    <property type="component" value="Unassembled WGS sequence"/>
</dbReference>
<dbReference type="Pfam" id="PF07602">
    <property type="entry name" value="DUF1565"/>
    <property type="match status" value="1"/>
</dbReference>
<dbReference type="InterPro" id="IPR011050">
    <property type="entry name" value="Pectin_lyase_fold/virulence"/>
</dbReference>
<feature type="signal peptide" evidence="1">
    <location>
        <begin position="1"/>
        <end position="22"/>
    </location>
</feature>
<sequence>MPSFKKAALPCLFSAFALLGHAAELYVSKDLGDNANAGTKEAPLKNIEKAAQIAQDGDKIYVAEGSYYGLRDKGFIIVKKSVEIYGGYSKDFAERDVLKHQTRIMPPASVNGTGSSNPLVELDVVAAPGERLIFDGIIFDKGDSNAYDASRGKPRGVETGMLVLPPGVGQNGKNANVITAAKPLLGGKFLGGGELTIRNSVFGNGNNSAIRLGAHGEVNITNNVFVANAISTCEIWGAKNQADAVKIDFSYNTMLFTWPRTASFGDGGQGFKIMTKADVIIHRNIIGLSAFAAIERARIDSPVAMEKGRKVRVNDNRFFLNKKADVILPGLGLFETIFAKDFADVDLFDEAVGNEELKDDRSLRKAINKAYLEGFLDASYKESVDYDPNSFTNELRRVLGINQIATGQSEVSMFANKYPLKDAVRLFGAVEGYGAQEIKY</sequence>
<dbReference type="AlphaFoldDB" id="C6RIM2"/>